<dbReference type="GO" id="GO:0005829">
    <property type="term" value="C:cytosol"/>
    <property type="evidence" value="ECO:0007669"/>
    <property type="project" value="TreeGrafter"/>
</dbReference>
<dbReference type="PANTHER" id="PTHR33221">
    <property type="entry name" value="WINGED HELIX-TURN-HELIX TRANSCRIPTIONAL REGULATOR, RRF2 FAMILY"/>
    <property type="match status" value="1"/>
</dbReference>
<comment type="caution">
    <text evidence="1">The sequence shown here is derived from an EMBL/GenBank/DDBJ whole genome shotgun (WGS) entry which is preliminary data.</text>
</comment>
<accession>A0A4S4BG97</accession>
<sequence>MRNDKCATASIATPRWFGYALQSLVYLAHHARNDVRCPSGEIALKISTEATLMRRILAKLAKANIVEAREGRDGGYYLRKSPESITLAEVYRALEMTEPLCTGLMDTANGAIGTDIKGAFSTIMRETEQLMMELLEKKTIADLVQKVYADCELATRGES</sequence>
<gene>
    <name evidence="1" type="ORF">E6C55_29025</name>
</gene>
<dbReference type="GO" id="GO:0003700">
    <property type="term" value="F:DNA-binding transcription factor activity"/>
    <property type="evidence" value="ECO:0007669"/>
    <property type="project" value="TreeGrafter"/>
</dbReference>
<organism evidence="1 2">
    <name type="scientific">Cohnella fermenti</name>
    <dbReference type="NCBI Taxonomy" id="2565925"/>
    <lineage>
        <taxon>Bacteria</taxon>
        <taxon>Bacillati</taxon>
        <taxon>Bacillota</taxon>
        <taxon>Bacilli</taxon>
        <taxon>Bacillales</taxon>
        <taxon>Paenibacillaceae</taxon>
        <taxon>Cohnella</taxon>
    </lineage>
</organism>
<dbReference type="PROSITE" id="PS51197">
    <property type="entry name" value="HTH_RRF2_2"/>
    <property type="match status" value="1"/>
</dbReference>
<dbReference type="Gene3D" id="1.10.10.10">
    <property type="entry name" value="Winged helix-like DNA-binding domain superfamily/Winged helix DNA-binding domain"/>
    <property type="match status" value="1"/>
</dbReference>
<keyword evidence="2" id="KW-1185">Reference proteome</keyword>
<dbReference type="SUPFAM" id="SSF46785">
    <property type="entry name" value="Winged helix' DNA-binding domain"/>
    <property type="match status" value="1"/>
</dbReference>
<dbReference type="PANTHER" id="PTHR33221:SF15">
    <property type="entry name" value="HTH-TYPE TRANSCRIPTIONAL REGULATOR YWGB-RELATED"/>
    <property type="match status" value="1"/>
</dbReference>
<dbReference type="AlphaFoldDB" id="A0A4S4BG97"/>
<dbReference type="InterPro" id="IPR036388">
    <property type="entry name" value="WH-like_DNA-bd_sf"/>
</dbReference>
<dbReference type="EMBL" id="SSOB01000055">
    <property type="protein sequence ID" value="THF73435.1"/>
    <property type="molecule type" value="Genomic_DNA"/>
</dbReference>
<dbReference type="RefSeq" id="WP_136373336.1">
    <property type="nucleotide sequence ID" value="NZ_SSOB01000055.1"/>
</dbReference>
<dbReference type="InterPro" id="IPR036390">
    <property type="entry name" value="WH_DNA-bd_sf"/>
</dbReference>
<evidence type="ECO:0000313" key="1">
    <source>
        <dbReference type="EMBL" id="THF73435.1"/>
    </source>
</evidence>
<evidence type="ECO:0000313" key="2">
    <source>
        <dbReference type="Proteomes" id="UP000310636"/>
    </source>
</evidence>
<dbReference type="InterPro" id="IPR000944">
    <property type="entry name" value="Tscrpt_reg_Rrf2"/>
</dbReference>
<name>A0A4S4BG97_9BACL</name>
<dbReference type="OrthoDB" id="32510at2"/>
<proteinExistence type="predicted"/>
<protein>
    <submittedName>
        <fullName evidence="1">Rrf2 family transcriptional regulator</fullName>
    </submittedName>
</protein>
<reference evidence="1 2" key="1">
    <citation type="submission" date="2019-04" db="EMBL/GenBank/DDBJ databases">
        <title>Cohnella sp. nov. isolated from preserved vegetables.</title>
        <authorList>
            <person name="Lin S.-Y."/>
            <person name="Hung M.-H."/>
            <person name="Young C.-C."/>
        </authorList>
    </citation>
    <scope>NUCLEOTIDE SEQUENCE [LARGE SCALE GENOMIC DNA]</scope>
    <source>
        <strain evidence="1 2">CC-MHH1044</strain>
    </source>
</reference>
<dbReference type="Proteomes" id="UP000310636">
    <property type="component" value="Unassembled WGS sequence"/>
</dbReference>
<dbReference type="Pfam" id="PF02082">
    <property type="entry name" value="Rrf2"/>
    <property type="match status" value="1"/>
</dbReference>